<dbReference type="RefSeq" id="WP_094256664.1">
    <property type="nucleotide sequence ID" value="NZ_BMKM01000003.1"/>
</dbReference>
<accession>A0A8H9KTH5</accession>
<reference evidence="2" key="2">
    <citation type="submission" date="2020-09" db="EMBL/GenBank/DDBJ databases">
        <authorList>
            <person name="Sun Q."/>
            <person name="Zhou Y."/>
        </authorList>
    </citation>
    <scope>NUCLEOTIDE SEQUENCE</scope>
    <source>
        <strain evidence="2">CGMCC 1.15966</strain>
    </source>
</reference>
<evidence type="ECO:0000259" key="1">
    <source>
        <dbReference type="Pfam" id="PF19266"/>
    </source>
</evidence>
<organism evidence="2 3">
    <name type="scientific">Sphingobacterium cellulitidis</name>
    <dbReference type="NCBI Taxonomy" id="1768011"/>
    <lineage>
        <taxon>Bacteria</taxon>
        <taxon>Pseudomonadati</taxon>
        <taxon>Bacteroidota</taxon>
        <taxon>Sphingobacteriia</taxon>
        <taxon>Sphingobacteriales</taxon>
        <taxon>Sphingobacteriaceae</taxon>
        <taxon>Sphingobacterium</taxon>
    </lineage>
</organism>
<dbReference type="EMBL" id="BMKM01000003">
    <property type="protein sequence ID" value="GGE20036.1"/>
    <property type="molecule type" value="Genomic_DNA"/>
</dbReference>
<evidence type="ECO:0000313" key="3">
    <source>
        <dbReference type="Proteomes" id="UP000614460"/>
    </source>
</evidence>
<dbReference type="AlphaFoldDB" id="A0A8H9KTH5"/>
<gene>
    <name evidence="2" type="ORF">GCM10011516_17120</name>
</gene>
<feature type="domain" description="Contractile injection system tube protein N-terminal" evidence="1">
    <location>
        <begin position="9"/>
        <end position="173"/>
    </location>
</feature>
<comment type="caution">
    <text evidence="2">The sequence shown here is derived from an EMBL/GenBank/DDBJ whole genome shotgun (WGS) entry which is preliminary data.</text>
</comment>
<keyword evidence="3" id="KW-1185">Reference proteome</keyword>
<dbReference type="InterPro" id="IPR045361">
    <property type="entry name" value="CIS_tube_prot_N"/>
</dbReference>
<evidence type="ECO:0000313" key="2">
    <source>
        <dbReference type="EMBL" id="GGE20036.1"/>
    </source>
</evidence>
<reference evidence="2" key="1">
    <citation type="journal article" date="2014" name="Int. J. Syst. Evol. Microbiol.">
        <title>Complete genome sequence of Corynebacterium casei LMG S-19264T (=DSM 44701T), isolated from a smear-ripened cheese.</title>
        <authorList>
            <consortium name="US DOE Joint Genome Institute (JGI-PGF)"/>
            <person name="Walter F."/>
            <person name="Albersmeier A."/>
            <person name="Kalinowski J."/>
            <person name="Ruckert C."/>
        </authorList>
    </citation>
    <scope>NUCLEOTIDE SEQUENCE</scope>
    <source>
        <strain evidence="2">CGMCC 1.15966</strain>
    </source>
</reference>
<protein>
    <recommendedName>
        <fullName evidence="1">Contractile injection system tube protein N-terminal domain-containing protein</fullName>
    </recommendedName>
</protein>
<proteinExistence type="predicted"/>
<sequence>MSANYSSGKLEKLLIYSFTDRQFQMNAAEQTNTPAFVAPINPEAFSKNYKIEHDVQRPHGAGAPEVKFKSTAPEELKLDFILDGTGTMEGYWEEYKSKPVQEQLKIFMDCAYNYQGDIHRPNFLLIIWGSEIRFRCVLSNLDINFTLFKPDGTPLRAKLSATFLNYQSREQRMAEDNPSSPDLTHHRVIKQGDRLDLMTFSIYNDPKYFLQVAKANGLISIKKLIPGQEIYFPPFNKKAN</sequence>
<name>A0A8H9KTH5_9SPHI</name>
<dbReference type="Proteomes" id="UP000614460">
    <property type="component" value="Unassembled WGS sequence"/>
</dbReference>
<dbReference type="Pfam" id="PF19266">
    <property type="entry name" value="CIS_tube"/>
    <property type="match status" value="1"/>
</dbReference>